<protein>
    <submittedName>
        <fullName evidence="1">Uncharacterized protein</fullName>
    </submittedName>
</protein>
<accession>A0ABZ0HLH3</accession>
<sequence length="132" mass="15060">MTLPAPRLANAPAAHFDLEPFHVTAHHELADFPLVAPGVCLNPMCSRVFAPSRSWQRYCCETCRKMDEAEMRRIGQKAAPALLAWRMGKYEKEDAALRALSRAGRNYVTRLQSEWYRDRMARASKQGKYYAG</sequence>
<dbReference type="Proteomes" id="UP001302666">
    <property type="component" value="Chromosome"/>
</dbReference>
<reference evidence="1 2" key="1">
    <citation type="submission" date="2023-10" db="EMBL/GenBank/DDBJ databases">
        <title>Eight complete genome sequences of bacteria isolated from laboratory stock of Giant Kelp gametophytes.</title>
        <authorList>
            <person name="Tolentino B."/>
            <person name="Nuzhdin S."/>
        </authorList>
    </citation>
    <scope>NUCLEOTIDE SEQUENCE [LARGE SCALE GENOMIC DNA]</scope>
    <source>
        <strain evidence="1 2">LC.270.F.C4</strain>
    </source>
</reference>
<dbReference type="RefSeq" id="WP_317386594.1">
    <property type="nucleotide sequence ID" value="NZ_CP136704.1"/>
</dbReference>
<evidence type="ECO:0000313" key="1">
    <source>
        <dbReference type="EMBL" id="WOI34756.1"/>
    </source>
</evidence>
<dbReference type="EMBL" id="CP136704">
    <property type="protein sequence ID" value="WOI34756.1"/>
    <property type="molecule type" value="Genomic_DNA"/>
</dbReference>
<evidence type="ECO:0000313" key="2">
    <source>
        <dbReference type="Proteomes" id="UP001302666"/>
    </source>
</evidence>
<organism evidence="1 2">
    <name type="scientific">Tritonibacter scottomollicae</name>
    <name type="common">Epibacterium scottomollicae</name>
    <dbReference type="NCBI Taxonomy" id="483013"/>
    <lineage>
        <taxon>Bacteria</taxon>
        <taxon>Pseudomonadati</taxon>
        <taxon>Pseudomonadota</taxon>
        <taxon>Alphaproteobacteria</taxon>
        <taxon>Rhodobacterales</taxon>
        <taxon>Paracoccaceae</taxon>
        <taxon>Tritonibacter</taxon>
    </lineage>
</organism>
<gene>
    <name evidence="1" type="ORF">R1T40_08530</name>
</gene>
<proteinExistence type="predicted"/>
<keyword evidence="2" id="KW-1185">Reference proteome</keyword>
<name>A0ABZ0HLH3_TRISK</name>